<dbReference type="GO" id="GO:0006520">
    <property type="term" value="P:amino acid metabolic process"/>
    <property type="evidence" value="ECO:0007669"/>
    <property type="project" value="InterPro"/>
</dbReference>
<dbReference type="HOGENOM" id="CLU_019134_2_3_6"/>
<dbReference type="PANTHER" id="PTHR11707:SF28">
    <property type="entry name" value="60 KDA LYSOPHOSPHOLIPASE"/>
    <property type="match status" value="1"/>
</dbReference>
<dbReference type="PIRSF" id="PIRSF001220">
    <property type="entry name" value="L-ASNase_gatD"/>
    <property type="match status" value="1"/>
</dbReference>
<dbReference type="InterPro" id="IPR037152">
    <property type="entry name" value="L-asparaginase_N_sf"/>
</dbReference>
<dbReference type="Proteomes" id="UP000008315">
    <property type="component" value="Chromosome"/>
</dbReference>
<dbReference type="PROSITE" id="PS00144">
    <property type="entry name" value="ASN_GLN_ASE_1"/>
    <property type="match status" value="1"/>
</dbReference>
<gene>
    <name evidence="7" type="ordered locus">MEALZ_3831</name>
</gene>
<evidence type="ECO:0000256" key="2">
    <source>
        <dbReference type="PIRSR" id="PIRSR001220-1"/>
    </source>
</evidence>
<keyword evidence="8" id="KW-1185">Reference proteome</keyword>
<dbReference type="InterPro" id="IPR006034">
    <property type="entry name" value="Asparaginase/glutaminase-like"/>
</dbReference>
<feature type="binding site" evidence="3">
    <location>
        <position position="58"/>
    </location>
    <ligand>
        <name>substrate</name>
    </ligand>
</feature>
<dbReference type="Gene3D" id="3.40.50.1170">
    <property type="entry name" value="L-asparaginase, N-terminal domain"/>
    <property type="match status" value="1"/>
</dbReference>
<feature type="domain" description="L-asparaginase N-terminal" evidence="6">
    <location>
        <begin position="3"/>
        <end position="150"/>
    </location>
</feature>
<organism evidence="7 8">
    <name type="scientific">Methylotuvimicrobium alcaliphilum (strain DSM 19304 / NCIMB 14124 / VKM B-2133 / 20Z)</name>
    <name type="common">Methylomicrobium alcaliphilum</name>
    <dbReference type="NCBI Taxonomy" id="1091494"/>
    <lineage>
        <taxon>Bacteria</taxon>
        <taxon>Pseudomonadati</taxon>
        <taxon>Pseudomonadota</taxon>
        <taxon>Gammaproteobacteria</taxon>
        <taxon>Methylococcales</taxon>
        <taxon>Methylococcaceae</taxon>
        <taxon>Methylotuvimicrobium</taxon>
    </lineage>
</organism>
<proteinExistence type="inferred from homology"/>
<feature type="active site" evidence="4">
    <location>
        <position position="12"/>
    </location>
</feature>
<dbReference type="STRING" id="1091494.MEALZ_3831"/>
<dbReference type="EMBL" id="FO082060">
    <property type="protein sequence ID" value="CCE25486.1"/>
    <property type="molecule type" value="Genomic_DNA"/>
</dbReference>
<dbReference type="InterPro" id="IPR020827">
    <property type="entry name" value="Asparaginase/glutaminase_AS1"/>
</dbReference>
<feature type="binding site" evidence="3">
    <location>
        <begin position="90"/>
        <end position="91"/>
    </location>
    <ligand>
        <name>substrate</name>
    </ligand>
</feature>
<evidence type="ECO:0000256" key="1">
    <source>
        <dbReference type="ARBA" id="ARBA00010518"/>
    </source>
</evidence>
<dbReference type="InterPro" id="IPR027473">
    <property type="entry name" value="L-asparaginase_C"/>
</dbReference>
<dbReference type="GO" id="GO:0004067">
    <property type="term" value="F:asparaginase activity"/>
    <property type="evidence" value="ECO:0007669"/>
    <property type="project" value="UniProtKB-UniRule"/>
</dbReference>
<dbReference type="PROSITE" id="PS00917">
    <property type="entry name" value="ASN_GLN_ASE_2"/>
    <property type="match status" value="1"/>
</dbReference>
<dbReference type="PATRIC" id="fig|271065.3.peg.3956"/>
<dbReference type="Pfam" id="PF00710">
    <property type="entry name" value="Asparaginase"/>
    <property type="match status" value="1"/>
</dbReference>
<dbReference type="PROSITE" id="PS51732">
    <property type="entry name" value="ASN_GLN_ASE_3"/>
    <property type="match status" value="1"/>
</dbReference>
<feature type="active site" evidence="5">
    <location>
        <position position="90"/>
    </location>
</feature>
<name>G4SZ29_META2</name>
<dbReference type="SUPFAM" id="SSF53774">
    <property type="entry name" value="Glutaminase/Asparaginase"/>
    <property type="match status" value="1"/>
</dbReference>
<dbReference type="Gene3D" id="3.40.50.40">
    <property type="match status" value="1"/>
</dbReference>
<dbReference type="SMART" id="SM00870">
    <property type="entry name" value="Asparaginase"/>
    <property type="match status" value="1"/>
</dbReference>
<dbReference type="InterPro" id="IPR036152">
    <property type="entry name" value="Asp/glu_Ase-like_sf"/>
</dbReference>
<comment type="similarity">
    <text evidence="1">Belongs to the asparaginase 1 family.</text>
</comment>
<dbReference type="PIRSF" id="PIRSF500176">
    <property type="entry name" value="L_ASNase"/>
    <property type="match status" value="1"/>
</dbReference>
<dbReference type="RefSeq" id="WP_014150239.1">
    <property type="nucleotide sequence ID" value="NC_016112.1"/>
</dbReference>
<evidence type="ECO:0000256" key="4">
    <source>
        <dbReference type="PROSITE-ProRule" id="PRU10099"/>
    </source>
</evidence>
<dbReference type="KEGG" id="mah:MEALZ_3831"/>
<evidence type="ECO:0000259" key="6">
    <source>
        <dbReference type="Pfam" id="PF00710"/>
    </source>
</evidence>
<dbReference type="AlphaFoldDB" id="G4SZ29"/>
<protein>
    <submittedName>
        <fullName evidence="7">Asparaginase/glutaminase</fullName>
    </submittedName>
</protein>
<dbReference type="PRINTS" id="PR00139">
    <property type="entry name" value="ASNGLNASE"/>
</dbReference>
<accession>G4SZ29</accession>
<reference evidence="8" key="1">
    <citation type="journal article" date="2012" name="J. Bacteriol.">
        <title>Genome sequence of the haloalkaliphilic methanotrophic bacterium Methylomicrobium alcaliphilum 20Z.</title>
        <authorList>
            <person name="Vuilleumier S."/>
            <person name="Khmelenina V.N."/>
            <person name="Bringel F."/>
            <person name="Reshetnikov A.S."/>
            <person name="Lajus A."/>
            <person name="Mangenot S."/>
            <person name="Rouy Z."/>
            <person name="Op den Camp H.J."/>
            <person name="Jetten M.S."/>
            <person name="Dispirito A.A."/>
            <person name="Dunfield P."/>
            <person name="Klotz M.G."/>
            <person name="Semrau J.D."/>
            <person name="Stein L.Y."/>
            <person name="Barbe V."/>
            <person name="Medigue C."/>
            <person name="Trotsenko Y.A."/>
            <person name="Kalyuzhnaya M.G."/>
        </authorList>
    </citation>
    <scope>NUCLEOTIDE SEQUENCE [LARGE SCALE GENOMIC DNA]</scope>
    <source>
        <strain evidence="8">DSM 19304 / NCIMB 14124 / VKM B-2133 / 20Z</strain>
    </source>
</reference>
<dbReference type="InterPro" id="IPR027475">
    <property type="entry name" value="Asparaginase/glutaminase_AS2"/>
</dbReference>
<feature type="active site" description="O-isoaspartyl threonine intermediate" evidence="2">
    <location>
        <position position="12"/>
    </location>
</feature>
<evidence type="ECO:0000313" key="8">
    <source>
        <dbReference type="Proteomes" id="UP000008315"/>
    </source>
</evidence>
<dbReference type="PANTHER" id="PTHR11707">
    <property type="entry name" value="L-ASPARAGINASE"/>
    <property type="match status" value="1"/>
</dbReference>
<evidence type="ECO:0000256" key="5">
    <source>
        <dbReference type="PROSITE-ProRule" id="PRU10100"/>
    </source>
</evidence>
<evidence type="ECO:0000256" key="3">
    <source>
        <dbReference type="PIRSR" id="PIRSR001220-2"/>
    </source>
</evidence>
<evidence type="ECO:0000313" key="7">
    <source>
        <dbReference type="EMBL" id="CCE25486.1"/>
    </source>
</evidence>
<sequence>MKNVLLVFTGGTIGSEASCGTIATSVNAPYRLLQLFERQYPEHSQIDFTTIRPVQILSENITPTFWETLIKTIEAEQPERYDGVIVTHGTDTLAYTAAALSLYFHALNKPMLLVSSDRPLDHPEANGLNNFIAAVEFIRQRRETGVFVPYRNPGEYTQIHLGSRLASSLQLSGDFISVQNKSYCRFENGVFSEPLITLKNKAGTAFDLKPDFSKRIALIRPYPGLNYTLFNLDGIDAVLHDLYHSGTACASMQWGADCSLLPFIERCRKQGIPVYLAPSIHSDSAYESTRELLEQGAEMLWNLSLECAYVKLLLAYGNFSEDGITKFIERDIAGEHVACAKSNSV</sequence>
<dbReference type="InterPro" id="IPR027474">
    <property type="entry name" value="L-asparaginase_N"/>
</dbReference>